<dbReference type="PANTHER" id="PTHR33452:SF1">
    <property type="entry name" value="INNER MEMBRANE PROTEIN YPHA-RELATED"/>
    <property type="match status" value="1"/>
</dbReference>
<accession>A0A345ZT84</accession>
<organism evidence="8 9">
    <name type="scientific">Pseudolabrys taiwanensis</name>
    <dbReference type="NCBI Taxonomy" id="331696"/>
    <lineage>
        <taxon>Bacteria</taxon>
        <taxon>Pseudomonadati</taxon>
        <taxon>Pseudomonadota</taxon>
        <taxon>Alphaproteobacteria</taxon>
        <taxon>Hyphomicrobiales</taxon>
        <taxon>Xanthobacteraceae</taxon>
        <taxon>Pseudolabrys</taxon>
    </lineage>
</organism>
<dbReference type="GO" id="GO:0005886">
    <property type="term" value="C:plasma membrane"/>
    <property type="evidence" value="ECO:0007669"/>
    <property type="project" value="UniProtKB-SubCell"/>
</dbReference>
<keyword evidence="6 7" id="KW-0472">Membrane</keyword>
<keyword evidence="4 7" id="KW-0812">Transmembrane</keyword>
<evidence type="ECO:0000256" key="7">
    <source>
        <dbReference type="SAM" id="Phobius"/>
    </source>
</evidence>
<evidence type="ECO:0000256" key="2">
    <source>
        <dbReference type="ARBA" id="ARBA00006679"/>
    </source>
</evidence>
<dbReference type="InterPro" id="IPR051907">
    <property type="entry name" value="DoxX-like_oxidoreductase"/>
</dbReference>
<evidence type="ECO:0000256" key="5">
    <source>
        <dbReference type="ARBA" id="ARBA00022989"/>
    </source>
</evidence>
<evidence type="ECO:0000313" key="9">
    <source>
        <dbReference type="Proteomes" id="UP000254889"/>
    </source>
</evidence>
<feature type="transmembrane region" description="Helical" evidence="7">
    <location>
        <begin position="128"/>
        <end position="145"/>
    </location>
</feature>
<proteinExistence type="inferred from homology"/>
<dbReference type="Pfam" id="PF07681">
    <property type="entry name" value="DoxX"/>
    <property type="match status" value="1"/>
</dbReference>
<dbReference type="AlphaFoldDB" id="A0A345ZT84"/>
<gene>
    <name evidence="8" type="ORF">DW352_06130</name>
</gene>
<keyword evidence="5 7" id="KW-1133">Transmembrane helix</keyword>
<dbReference type="KEGG" id="ptaw:DW352_06130"/>
<evidence type="ECO:0000256" key="6">
    <source>
        <dbReference type="ARBA" id="ARBA00023136"/>
    </source>
</evidence>
<name>A0A345ZT84_9HYPH</name>
<evidence type="ECO:0000256" key="1">
    <source>
        <dbReference type="ARBA" id="ARBA00004651"/>
    </source>
</evidence>
<sequence length="153" mass="16473">MALRSDSHPALSALDGVAANTSDALLLIGRIMLGLIFVRSGFGKMLDIGAFAAGLPARGVPMFFGYIAAPVEFFGGLALILGFATRYFAVLLFVFTVVATLTSHRYWEFTDAAMRRIQDGNFYKNVSILGGFVLLFVAGGGRFGLDGWLRPRA</sequence>
<evidence type="ECO:0000256" key="4">
    <source>
        <dbReference type="ARBA" id="ARBA00022692"/>
    </source>
</evidence>
<evidence type="ECO:0000313" key="8">
    <source>
        <dbReference type="EMBL" id="AXK80131.1"/>
    </source>
</evidence>
<comment type="subcellular location">
    <subcellularLocation>
        <location evidence="1">Cell membrane</location>
        <topology evidence="1">Multi-pass membrane protein</topology>
    </subcellularLocation>
</comment>
<feature type="transmembrane region" description="Helical" evidence="7">
    <location>
        <begin position="24"/>
        <end position="42"/>
    </location>
</feature>
<evidence type="ECO:0000256" key="3">
    <source>
        <dbReference type="ARBA" id="ARBA00022475"/>
    </source>
</evidence>
<dbReference type="Proteomes" id="UP000254889">
    <property type="component" value="Chromosome"/>
</dbReference>
<reference evidence="8 9" key="1">
    <citation type="submission" date="2018-07" db="EMBL/GenBank/DDBJ databases">
        <authorList>
            <person name="Quirk P.G."/>
            <person name="Krulwich T.A."/>
        </authorList>
    </citation>
    <scope>NUCLEOTIDE SEQUENCE [LARGE SCALE GENOMIC DNA]</scope>
    <source>
        <strain evidence="8 9">CC-BB4</strain>
    </source>
</reference>
<comment type="similarity">
    <text evidence="2">Belongs to the DoxX family.</text>
</comment>
<feature type="transmembrane region" description="Helical" evidence="7">
    <location>
        <begin position="87"/>
        <end position="107"/>
    </location>
</feature>
<keyword evidence="9" id="KW-1185">Reference proteome</keyword>
<dbReference type="EMBL" id="CP031417">
    <property type="protein sequence ID" value="AXK80131.1"/>
    <property type="molecule type" value="Genomic_DNA"/>
</dbReference>
<keyword evidence="3" id="KW-1003">Cell membrane</keyword>
<dbReference type="InterPro" id="IPR032808">
    <property type="entry name" value="DoxX"/>
</dbReference>
<dbReference type="PANTHER" id="PTHR33452">
    <property type="entry name" value="OXIDOREDUCTASE CATD-RELATED"/>
    <property type="match status" value="1"/>
</dbReference>
<protein>
    <submittedName>
        <fullName evidence="8">DoxX family protein</fullName>
    </submittedName>
</protein>
<dbReference type="RefSeq" id="WP_115689491.1">
    <property type="nucleotide sequence ID" value="NZ_CP031417.1"/>
</dbReference>
<dbReference type="OrthoDB" id="9810206at2"/>